<feature type="region of interest" description="Disordered" evidence="1">
    <location>
        <begin position="226"/>
        <end position="255"/>
    </location>
</feature>
<name>A0A3Q0E7Y4_CARSF</name>
<proteinExistence type="predicted"/>
<protein>
    <submittedName>
        <fullName evidence="4">Nuclear autoantigen Sp-100-like</fullName>
    </submittedName>
</protein>
<accession>A0A3Q0E7Y4</accession>
<dbReference type="InterPro" id="IPR004865">
    <property type="entry name" value="HSR_dom"/>
</dbReference>
<keyword evidence="3" id="KW-1185">Reference proteome</keyword>
<dbReference type="Pfam" id="PF03172">
    <property type="entry name" value="HSR"/>
    <property type="match status" value="1"/>
</dbReference>
<gene>
    <name evidence="4" type="primary">LOC103267337</name>
</gene>
<dbReference type="PROSITE" id="PS51414">
    <property type="entry name" value="HSR"/>
    <property type="match status" value="1"/>
</dbReference>
<feature type="compositionally biased region" description="Polar residues" evidence="1">
    <location>
        <begin position="231"/>
        <end position="252"/>
    </location>
</feature>
<organism evidence="3 4">
    <name type="scientific">Carlito syrichta</name>
    <name type="common">Philippine tarsier</name>
    <name type="synonym">Tarsius syrichta</name>
    <dbReference type="NCBI Taxonomy" id="1868482"/>
    <lineage>
        <taxon>Eukaryota</taxon>
        <taxon>Metazoa</taxon>
        <taxon>Chordata</taxon>
        <taxon>Craniata</taxon>
        <taxon>Vertebrata</taxon>
        <taxon>Euteleostomi</taxon>
        <taxon>Mammalia</taxon>
        <taxon>Eutheria</taxon>
        <taxon>Euarchontoglires</taxon>
        <taxon>Primates</taxon>
        <taxon>Haplorrhini</taxon>
        <taxon>Tarsiiformes</taxon>
        <taxon>Tarsiidae</taxon>
        <taxon>Carlito</taxon>
    </lineage>
</organism>
<feature type="domain" description="HSR" evidence="2">
    <location>
        <begin position="56"/>
        <end position="172"/>
    </location>
</feature>
<evidence type="ECO:0000259" key="2">
    <source>
        <dbReference type="PROSITE" id="PS51414"/>
    </source>
</evidence>
<dbReference type="PANTHER" id="PTHR46386">
    <property type="entry name" value="NUCLEAR BODY PROTEIN SP140"/>
    <property type="match status" value="1"/>
</dbReference>
<dbReference type="RefSeq" id="XP_021571676.1">
    <property type="nucleotide sequence ID" value="XM_021716001.1"/>
</dbReference>
<sequence length="379" mass="42740">MTTLEFNKAMTNGCLKLLLNLPFDGGVVKVIGWWSVPPDHEGAGESVQTSCSGRREPCCEAQSGRGMFAMVQKEIFFNHFKENKVEIASAITKLFPFLESLRDHSFITDKMYTDSQEACGHLVPVQKVVYHVLCHLEKTFDSSLLQVMFSRINLKEYPDLIEIYKSFKNVQHFYQKSDGEETQKMRNIHPGCEQDTCESKCGSGTPSHENELSEQLCEKEQINAKREDTTSGKNDALGSQQANTQCASQSEPAESCEQVAVQVNNGDARKEMPSPLPCDEENPMNTGTTSTLKMHTRKRAAAILQEIIKKKRFKKTDSPPRTWPDSGNVRNISSLGEHIWKRLIRRGDSSDSIIKKEEPQETSSSEPIIRQDAMKQETK</sequence>
<feature type="compositionally biased region" description="Basic and acidic residues" evidence="1">
    <location>
        <begin position="347"/>
        <end position="359"/>
    </location>
</feature>
<dbReference type="OrthoDB" id="9536595at2759"/>
<dbReference type="AlphaFoldDB" id="A0A3Q0E7Y4"/>
<evidence type="ECO:0000256" key="1">
    <source>
        <dbReference type="SAM" id="MobiDB-lite"/>
    </source>
</evidence>
<feature type="compositionally biased region" description="Polar residues" evidence="1">
    <location>
        <begin position="283"/>
        <end position="293"/>
    </location>
</feature>
<evidence type="ECO:0000313" key="3">
    <source>
        <dbReference type="Proteomes" id="UP000189704"/>
    </source>
</evidence>
<feature type="region of interest" description="Disordered" evidence="1">
    <location>
        <begin position="268"/>
        <end position="295"/>
    </location>
</feature>
<evidence type="ECO:0000313" key="4">
    <source>
        <dbReference type="RefSeq" id="XP_021571676.1"/>
    </source>
</evidence>
<dbReference type="KEGG" id="csyr:103267337"/>
<dbReference type="InterPro" id="IPR043563">
    <property type="entry name" value="Sp110/Sp140/Sp140L-like"/>
</dbReference>
<dbReference type="GeneID" id="103267337"/>
<reference evidence="4" key="1">
    <citation type="submission" date="2025-08" db="UniProtKB">
        <authorList>
            <consortium name="RefSeq"/>
        </authorList>
    </citation>
    <scope>IDENTIFICATION</scope>
</reference>
<dbReference type="GO" id="GO:0005634">
    <property type="term" value="C:nucleus"/>
    <property type="evidence" value="ECO:0007669"/>
    <property type="project" value="InterPro"/>
</dbReference>
<dbReference type="GO" id="GO:0000981">
    <property type="term" value="F:DNA-binding transcription factor activity, RNA polymerase II-specific"/>
    <property type="evidence" value="ECO:0007669"/>
    <property type="project" value="TreeGrafter"/>
</dbReference>
<feature type="region of interest" description="Disordered" evidence="1">
    <location>
        <begin position="347"/>
        <end position="379"/>
    </location>
</feature>
<dbReference type="PANTHER" id="PTHR46386:SF13">
    <property type="entry name" value="RIKEN CDNA A630001G21 GENE"/>
    <property type="match status" value="1"/>
</dbReference>
<dbReference type="Proteomes" id="UP000189704">
    <property type="component" value="Unplaced"/>
</dbReference>